<reference evidence="3" key="1">
    <citation type="journal article" date="2023" name="Mol. Phylogenet. Evol.">
        <title>Genome-scale phylogeny and comparative genomics of the fungal order Sordariales.</title>
        <authorList>
            <person name="Hensen N."/>
            <person name="Bonometti L."/>
            <person name="Westerberg I."/>
            <person name="Brannstrom I.O."/>
            <person name="Guillou S."/>
            <person name="Cros-Aarteil S."/>
            <person name="Calhoun S."/>
            <person name="Haridas S."/>
            <person name="Kuo A."/>
            <person name="Mondo S."/>
            <person name="Pangilinan J."/>
            <person name="Riley R."/>
            <person name="LaButti K."/>
            <person name="Andreopoulos B."/>
            <person name="Lipzen A."/>
            <person name="Chen C."/>
            <person name="Yan M."/>
            <person name="Daum C."/>
            <person name="Ng V."/>
            <person name="Clum A."/>
            <person name="Steindorff A."/>
            <person name="Ohm R.A."/>
            <person name="Martin F."/>
            <person name="Silar P."/>
            <person name="Natvig D.O."/>
            <person name="Lalanne C."/>
            <person name="Gautier V."/>
            <person name="Ament-Velasquez S.L."/>
            <person name="Kruys A."/>
            <person name="Hutchinson M.I."/>
            <person name="Powell A.J."/>
            <person name="Barry K."/>
            <person name="Miller A.N."/>
            <person name="Grigoriev I.V."/>
            <person name="Debuchy R."/>
            <person name="Gladieux P."/>
            <person name="Hiltunen Thoren M."/>
            <person name="Johannesson H."/>
        </authorList>
    </citation>
    <scope>NUCLEOTIDE SEQUENCE [LARGE SCALE GENOMIC DNA]</scope>
    <source>
        <strain evidence="3">CBS 284.82</strain>
    </source>
</reference>
<dbReference type="PRINTS" id="PR00368">
    <property type="entry name" value="FADPNR"/>
</dbReference>
<dbReference type="AlphaFoldDB" id="A0AAN6PHZ9"/>
<dbReference type="InterPro" id="IPR023753">
    <property type="entry name" value="FAD/NAD-binding_dom"/>
</dbReference>
<dbReference type="GO" id="GO:0004174">
    <property type="term" value="F:electron-transferring-flavoprotein dehydrogenase activity"/>
    <property type="evidence" value="ECO:0007669"/>
    <property type="project" value="TreeGrafter"/>
</dbReference>
<dbReference type="Gene3D" id="3.50.50.100">
    <property type="match status" value="1"/>
</dbReference>
<dbReference type="EMBL" id="MU854416">
    <property type="protein sequence ID" value="KAK4038920.1"/>
    <property type="molecule type" value="Genomic_DNA"/>
</dbReference>
<dbReference type="InterPro" id="IPR036188">
    <property type="entry name" value="FAD/NAD-bd_sf"/>
</dbReference>
<evidence type="ECO:0000313" key="3">
    <source>
        <dbReference type="Proteomes" id="UP001303115"/>
    </source>
</evidence>
<dbReference type="Proteomes" id="UP001303115">
    <property type="component" value="Unassembled WGS sequence"/>
</dbReference>
<dbReference type="Pfam" id="PF07992">
    <property type="entry name" value="Pyr_redox_2"/>
    <property type="match status" value="1"/>
</dbReference>
<gene>
    <name evidence="2" type="ORF">C8A01DRAFT_17058</name>
</gene>
<sequence length="453" mass="48917">MALERVQKAALLTRLVAYGLRVYYSVLRRTLSAKFTTITARTALPPTDPSEVKNVIVVGAAFAGYFAARILATSLPRDYQVIVIEPNSHFNFTWVLPRFCVIEGHEHKAFIPYTPAFFSQGPKDMVRWVRDRVTSVRKQSVVLRSGEEIPYEFLVIATGSTVGDGLPSRVGTESREEGMEILKGMQARIKAATRVVVAGGGAAGVELAADAKNQYPDKSVTLVHSRQAVMHRFGPGLQSGAMDALTRLGVDVILGERVDPQSADGKFITLGSGRMIECDCFVSAPSLWLVLRPPWCGLSLTCNGQINCTGQKPASGLVADIAPKAIALSGHIRVKTTLQIDDDSLPNVFVCGDVADTGVANMNSKIAQRQAEIAAHNVVLAAWDKKPSYTYEPGWGDGIIKLSVGLDRSITHFWDGKSELVFSHQESDPAGVCGPAWASLAARPFEDTGVYSG</sequence>
<dbReference type="PANTHER" id="PTHR43735:SF5">
    <property type="entry name" value="FAD_NAD(P)-BINDING DOMAIN-CONTAINING PROTEIN"/>
    <property type="match status" value="1"/>
</dbReference>
<organism evidence="2 3">
    <name type="scientific">Parachaetomium inaequale</name>
    <dbReference type="NCBI Taxonomy" id="2588326"/>
    <lineage>
        <taxon>Eukaryota</taxon>
        <taxon>Fungi</taxon>
        <taxon>Dikarya</taxon>
        <taxon>Ascomycota</taxon>
        <taxon>Pezizomycotina</taxon>
        <taxon>Sordariomycetes</taxon>
        <taxon>Sordariomycetidae</taxon>
        <taxon>Sordariales</taxon>
        <taxon>Chaetomiaceae</taxon>
        <taxon>Parachaetomium</taxon>
    </lineage>
</organism>
<dbReference type="GO" id="GO:0050660">
    <property type="term" value="F:flavin adenine dinucleotide binding"/>
    <property type="evidence" value="ECO:0007669"/>
    <property type="project" value="TreeGrafter"/>
</dbReference>
<dbReference type="GO" id="GO:0005737">
    <property type="term" value="C:cytoplasm"/>
    <property type="evidence" value="ECO:0007669"/>
    <property type="project" value="TreeGrafter"/>
</dbReference>
<keyword evidence="3" id="KW-1185">Reference proteome</keyword>
<dbReference type="SUPFAM" id="SSF51905">
    <property type="entry name" value="FAD/NAD(P)-binding domain"/>
    <property type="match status" value="1"/>
</dbReference>
<evidence type="ECO:0000259" key="1">
    <source>
        <dbReference type="Pfam" id="PF07992"/>
    </source>
</evidence>
<name>A0AAN6PHZ9_9PEZI</name>
<proteinExistence type="predicted"/>
<comment type="caution">
    <text evidence="2">The sequence shown here is derived from an EMBL/GenBank/DDBJ whole genome shotgun (WGS) entry which is preliminary data.</text>
</comment>
<feature type="domain" description="FAD/NAD(P)-binding" evidence="1">
    <location>
        <begin position="54"/>
        <end position="283"/>
    </location>
</feature>
<evidence type="ECO:0000313" key="2">
    <source>
        <dbReference type="EMBL" id="KAK4038920.1"/>
    </source>
</evidence>
<dbReference type="PANTHER" id="PTHR43735">
    <property type="entry name" value="APOPTOSIS-INDUCING FACTOR 1"/>
    <property type="match status" value="1"/>
</dbReference>
<accession>A0AAN6PHZ9</accession>
<protein>
    <submittedName>
        <fullName evidence="2">Apoptosis-inducing factor 2</fullName>
    </submittedName>
</protein>
<dbReference type="PRINTS" id="PR00469">
    <property type="entry name" value="PNDRDTASEII"/>
</dbReference>